<dbReference type="OrthoDB" id="3395834at2"/>
<name>A0A316JT10_9HYPH</name>
<comment type="similarity">
    <text evidence="1">Belongs to the 4-oxalocrotonate tautomerase family.</text>
</comment>
<evidence type="ECO:0000259" key="3">
    <source>
        <dbReference type="Pfam" id="PF01361"/>
    </source>
</evidence>
<dbReference type="SUPFAM" id="SSF55331">
    <property type="entry name" value="Tautomerase/MIF"/>
    <property type="match status" value="1"/>
</dbReference>
<dbReference type="RefSeq" id="WP_109705311.1">
    <property type="nucleotide sequence ID" value="NZ_QGDB01000002.1"/>
</dbReference>
<dbReference type="PANTHER" id="PTHR35530:SF2">
    <property type="entry name" value="BSL4019 PROTEIN"/>
    <property type="match status" value="1"/>
</dbReference>
<dbReference type="InterPro" id="IPR014347">
    <property type="entry name" value="Tautomerase/MIF_sf"/>
</dbReference>
<dbReference type="EMBL" id="QGDB01000002">
    <property type="protein sequence ID" value="PWL18410.1"/>
    <property type="molecule type" value="Genomic_DNA"/>
</dbReference>
<organism evidence="4 5">
    <name type="scientific">Falsochrobactrum shanghaiense</name>
    <dbReference type="NCBI Taxonomy" id="2201899"/>
    <lineage>
        <taxon>Bacteria</taxon>
        <taxon>Pseudomonadati</taxon>
        <taxon>Pseudomonadota</taxon>
        <taxon>Alphaproteobacteria</taxon>
        <taxon>Hyphomicrobiales</taxon>
        <taxon>Brucellaceae</taxon>
        <taxon>Falsochrobactrum</taxon>
    </lineage>
</organism>
<dbReference type="InterPro" id="IPR004370">
    <property type="entry name" value="4-OT-like_dom"/>
</dbReference>
<evidence type="ECO:0000256" key="1">
    <source>
        <dbReference type="ARBA" id="ARBA00006723"/>
    </source>
</evidence>
<dbReference type="AlphaFoldDB" id="A0A316JT10"/>
<evidence type="ECO:0000313" key="4">
    <source>
        <dbReference type="EMBL" id="PWL18410.1"/>
    </source>
</evidence>
<dbReference type="Pfam" id="PF01361">
    <property type="entry name" value="Tautomerase"/>
    <property type="match status" value="1"/>
</dbReference>
<evidence type="ECO:0000313" key="5">
    <source>
        <dbReference type="Proteomes" id="UP000245865"/>
    </source>
</evidence>
<keyword evidence="5" id="KW-1185">Reference proteome</keyword>
<comment type="caution">
    <text evidence="4">The sequence shown here is derived from an EMBL/GenBank/DDBJ whole genome shotgun (WGS) entry which is preliminary data.</text>
</comment>
<sequence>MPIIRVELFPGRSVETKTEIAEAFTQALEKIAGISPQATTVMFSEVSPEDWFVGAKAYSKPSSPD</sequence>
<dbReference type="Proteomes" id="UP000245865">
    <property type="component" value="Unassembled WGS sequence"/>
</dbReference>
<gene>
    <name evidence="4" type="ORF">DKP76_04740</name>
</gene>
<keyword evidence="2" id="KW-0413">Isomerase</keyword>
<dbReference type="GO" id="GO:0016853">
    <property type="term" value="F:isomerase activity"/>
    <property type="evidence" value="ECO:0007669"/>
    <property type="project" value="UniProtKB-KW"/>
</dbReference>
<dbReference type="PANTHER" id="PTHR35530">
    <property type="entry name" value="TAUTOMERASE-RELATED"/>
    <property type="match status" value="1"/>
</dbReference>
<reference evidence="4 5" key="1">
    <citation type="submission" date="2018-05" db="EMBL/GenBank/DDBJ databases">
        <title>Comparative genomic sequence analysis between strain HN4 and CCM 8460T (Falsochrobactrum ovis) will provide more evidence to prove that HN4 is a new species of Falsochrobactrum.</title>
        <authorList>
            <person name="Lyu W."/>
            <person name="Sun L."/>
            <person name="Yao L."/>
        </authorList>
    </citation>
    <scope>NUCLEOTIDE SEQUENCE [LARGE SCALE GENOMIC DNA]</scope>
    <source>
        <strain evidence="4 5">HN4</strain>
    </source>
</reference>
<dbReference type="Gene3D" id="3.30.429.10">
    <property type="entry name" value="Macrophage Migration Inhibitory Factor"/>
    <property type="match status" value="1"/>
</dbReference>
<proteinExistence type="inferred from homology"/>
<protein>
    <recommendedName>
        <fullName evidence="3">4-oxalocrotonate tautomerase-like domain-containing protein</fullName>
    </recommendedName>
</protein>
<feature type="domain" description="4-oxalocrotonate tautomerase-like" evidence="3">
    <location>
        <begin position="2"/>
        <end position="56"/>
    </location>
</feature>
<evidence type="ECO:0000256" key="2">
    <source>
        <dbReference type="ARBA" id="ARBA00023235"/>
    </source>
</evidence>
<accession>A0A316JT10</accession>